<gene>
    <name evidence="9" type="ORF">AMSG_06271</name>
</gene>
<evidence type="ECO:0000259" key="8">
    <source>
        <dbReference type="PROSITE" id="PS50206"/>
    </source>
</evidence>
<dbReference type="RefSeq" id="XP_013757434.1">
    <property type="nucleotide sequence ID" value="XM_013901980.1"/>
</dbReference>
<dbReference type="GO" id="GO:0005634">
    <property type="term" value="C:nucleus"/>
    <property type="evidence" value="ECO:0007669"/>
    <property type="project" value="TreeGrafter"/>
</dbReference>
<dbReference type="GO" id="GO:0110032">
    <property type="term" value="P:positive regulation of G2/MI transition of meiotic cell cycle"/>
    <property type="evidence" value="ECO:0007669"/>
    <property type="project" value="TreeGrafter"/>
</dbReference>
<dbReference type="GO" id="GO:0010971">
    <property type="term" value="P:positive regulation of G2/M transition of mitotic cell cycle"/>
    <property type="evidence" value="ECO:0007669"/>
    <property type="project" value="TreeGrafter"/>
</dbReference>
<dbReference type="PRINTS" id="PR00716">
    <property type="entry name" value="MPIPHPHTASE"/>
</dbReference>
<feature type="compositionally biased region" description="Low complexity" evidence="7">
    <location>
        <begin position="155"/>
        <end position="167"/>
    </location>
</feature>
<dbReference type="SUPFAM" id="SSF52821">
    <property type="entry name" value="Rhodanese/Cell cycle control phosphatase"/>
    <property type="match status" value="1"/>
</dbReference>
<dbReference type="EMBL" id="GL349458">
    <property type="protein sequence ID" value="KNC49960.1"/>
    <property type="molecule type" value="Genomic_DNA"/>
</dbReference>
<accession>A0A0L0DCJ8</accession>
<evidence type="ECO:0000256" key="6">
    <source>
        <dbReference type="ARBA" id="ARBA00023306"/>
    </source>
</evidence>
<dbReference type="PROSITE" id="PS50206">
    <property type="entry name" value="RHODANESE_3"/>
    <property type="match status" value="1"/>
</dbReference>
<keyword evidence="10" id="KW-1185">Reference proteome</keyword>
<dbReference type="PANTHER" id="PTHR10828">
    <property type="entry name" value="M-PHASE INDUCER PHOSPHATASE DUAL SPECIFICITY PHOSPHATASE CDC25"/>
    <property type="match status" value="1"/>
</dbReference>
<dbReference type="eggNOG" id="KOG3772">
    <property type="taxonomic scope" value="Eukaryota"/>
</dbReference>
<dbReference type="Pfam" id="PF00581">
    <property type="entry name" value="Rhodanese"/>
    <property type="match status" value="1"/>
</dbReference>
<evidence type="ECO:0000313" key="9">
    <source>
        <dbReference type="EMBL" id="KNC49960.1"/>
    </source>
</evidence>
<dbReference type="Gene3D" id="3.40.250.10">
    <property type="entry name" value="Rhodanese-like domain"/>
    <property type="match status" value="1"/>
</dbReference>
<keyword evidence="6" id="KW-0131">Cell cycle</keyword>
<feature type="compositionally biased region" description="Low complexity" evidence="7">
    <location>
        <begin position="178"/>
        <end position="202"/>
    </location>
</feature>
<dbReference type="InterPro" id="IPR001763">
    <property type="entry name" value="Rhodanese-like_dom"/>
</dbReference>
<organism evidence="9 10">
    <name type="scientific">Thecamonas trahens ATCC 50062</name>
    <dbReference type="NCBI Taxonomy" id="461836"/>
    <lineage>
        <taxon>Eukaryota</taxon>
        <taxon>Apusozoa</taxon>
        <taxon>Apusomonadida</taxon>
        <taxon>Apusomonadidae</taxon>
        <taxon>Thecamonas</taxon>
    </lineage>
</organism>
<keyword evidence="4" id="KW-0378">Hydrolase</keyword>
<dbReference type="GO" id="GO:0051301">
    <property type="term" value="P:cell division"/>
    <property type="evidence" value="ECO:0007669"/>
    <property type="project" value="UniProtKB-KW"/>
</dbReference>
<evidence type="ECO:0000256" key="2">
    <source>
        <dbReference type="ARBA" id="ARBA00013064"/>
    </source>
</evidence>
<evidence type="ECO:0000256" key="5">
    <source>
        <dbReference type="ARBA" id="ARBA00022912"/>
    </source>
</evidence>
<evidence type="ECO:0000256" key="3">
    <source>
        <dbReference type="ARBA" id="ARBA00022618"/>
    </source>
</evidence>
<evidence type="ECO:0000313" key="10">
    <source>
        <dbReference type="Proteomes" id="UP000054408"/>
    </source>
</evidence>
<dbReference type="OrthoDB" id="9999371at2759"/>
<sequence length="845" mass="90684">MLRSPNRNGRAVVDSAGRKAVRELRHKPYSLATGTGRALADVEPNVLAGPGGTRVARRSSEAGRVNSLPPGPLPSAGLSIKERRVRTGVSSLSTSYTASSVSSLVTSAGSAPRMQIFDEGAQEPSPTRMRPVAGTIRAADGTVSLVHRTTGERVATSASPRRSLSSRRAAEVRRESRASSTRSRGSSSRASRLARSGSSSSSIGTSPLMPSPNDELQRLRAQVQHEAGELDPEVQGVLALARTRALSHVIARPRPRLRRSHSMAAPFNVHANGVRDSPSKLMRSLSLYSPHSQHKRRDLPTPDLDVGAMELSVDVGNSQGGAGGGRTVTPWRAEYLDGPLPTTRNMVRECSGVSADLVAQLLVETQQAPASRELNFLIIDCRYPYEYQHGHIASAVNLWTRSSLIDALIQSPLPANFRLIFHCEFSTQRGPDLCSMLRLADRHVGMEKYGVAFDESHLHYPNCYVLRGGYKEFFGAYPELCTPSAYMTMDDERYKYQLAACRRHRSSSIRERSRSCSDLAAVLAGEPTLFAPAASQPPPLSRNKLATPGRWNHAPRWERENAMPEFASILAQALPDVTEENASVHPLIRRARMELAHALATTPLASRAASAALFAPERALASRASNAASISDSDDDCSTVWVDSQQRAGCGLSGYVSFDDDDEDDDDVCPENSVETADHLVLPPGTGSPRAVPRPISSRRALVRHLSLSAITEDDRDFESPSGLCASPASGVFSSGSQTTISLRGAAERPYKLGRRSRQLLQASVAGCESDIDSDDEDSSSSSSSGPIIFAGTAVSTSNGIVTSASLSTLLGESSAPSSPMVMAPEPRLASSDEAPLFVMDESDE</sequence>
<name>A0A0L0DCJ8_THETB</name>
<dbReference type="PANTHER" id="PTHR10828:SF17">
    <property type="entry name" value="PROTEIN-TYROSINE-PHOSPHATASE"/>
    <property type="match status" value="1"/>
</dbReference>
<protein>
    <recommendedName>
        <fullName evidence="2">protein-tyrosine-phosphatase</fullName>
        <ecNumber evidence="2">3.1.3.48</ecNumber>
    </recommendedName>
</protein>
<feature type="compositionally biased region" description="Basic and acidic residues" evidence="7">
    <location>
        <begin position="168"/>
        <end position="177"/>
    </location>
</feature>
<feature type="compositionally biased region" description="Low complexity" evidence="7">
    <location>
        <begin position="813"/>
        <end position="827"/>
    </location>
</feature>
<reference evidence="9 10" key="1">
    <citation type="submission" date="2010-05" db="EMBL/GenBank/DDBJ databases">
        <title>The Genome Sequence of Thecamonas trahens ATCC 50062.</title>
        <authorList>
            <consortium name="The Broad Institute Genome Sequencing Platform"/>
            <person name="Russ C."/>
            <person name="Cuomo C."/>
            <person name="Shea T."/>
            <person name="Young S.K."/>
            <person name="Zeng Q."/>
            <person name="Koehrsen M."/>
            <person name="Haas B."/>
            <person name="Borodovsky M."/>
            <person name="Guigo R."/>
            <person name="Alvarado L."/>
            <person name="Berlin A."/>
            <person name="Bochicchio J."/>
            <person name="Borenstein D."/>
            <person name="Chapman S."/>
            <person name="Chen Z."/>
            <person name="Freedman E."/>
            <person name="Gellesch M."/>
            <person name="Goldberg J."/>
            <person name="Griggs A."/>
            <person name="Gujja S."/>
            <person name="Heilman E."/>
            <person name="Heiman D."/>
            <person name="Hepburn T."/>
            <person name="Howarth C."/>
            <person name="Jen D."/>
            <person name="Larson L."/>
            <person name="Mehta T."/>
            <person name="Park D."/>
            <person name="Pearson M."/>
            <person name="Roberts A."/>
            <person name="Saif S."/>
            <person name="Shenoy N."/>
            <person name="Sisk P."/>
            <person name="Stolte C."/>
            <person name="Sykes S."/>
            <person name="Thomson T."/>
            <person name="Walk T."/>
            <person name="White J."/>
            <person name="Yandava C."/>
            <person name="Burger G."/>
            <person name="Gray M.W."/>
            <person name="Holland P.W.H."/>
            <person name="King N."/>
            <person name="Lang F.B.F."/>
            <person name="Roger A.J."/>
            <person name="Ruiz-Trillo I."/>
            <person name="Lander E."/>
            <person name="Nusbaum C."/>
        </authorList>
    </citation>
    <scope>NUCLEOTIDE SEQUENCE [LARGE SCALE GENOMIC DNA]</scope>
    <source>
        <strain evidence="9 10">ATCC 50062</strain>
    </source>
</reference>
<keyword evidence="5" id="KW-0904">Protein phosphatase</keyword>
<dbReference type="GO" id="GO:0000086">
    <property type="term" value="P:G2/M transition of mitotic cell cycle"/>
    <property type="evidence" value="ECO:0007669"/>
    <property type="project" value="TreeGrafter"/>
</dbReference>
<feature type="region of interest" description="Disordered" evidence="7">
    <location>
        <begin position="136"/>
        <end position="213"/>
    </location>
</feature>
<dbReference type="AlphaFoldDB" id="A0A0L0DCJ8"/>
<dbReference type="GO" id="GO:0005737">
    <property type="term" value="C:cytoplasm"/>
    <property type="evidence" value="ECO:0007669"/>
    <property type="project" value="TreeGrafter"/>
</dbReference>
<proteinExistence type="inferred from homology"/>
<dbReference type="STRING" id="461836.A0A0L0DCJ8"/>
<dbReference type="GeneID" id="25565474"/>
<dbReference type="SMART" id="SM00450">
    <property type="entry name" value="RHOD"/>
    <property type="match status" value="1"/>
</dbReference>
<dbReference type="InterPro" id="IPR000751">
    <property type="entry name" value="MPI_Phosphatase"/>
</dbReference>
<dbReference type="EC" id="3.1.3.48" evidence="2"/>
<evidence type="ECO:0000256" key="1">
    <source>
        <dbReference type="ARBA" id="ARBA00011065"/>
    </source>
</evidence>
<feature type="region of interest" description="Disordered" evidence="7">
    <location>
        <begin position="811"/>
        <end position="845"/>
    </location>
</feature>
<dbReference type="GO" id="GO:0004725">
    <property type="term" value="F:protein tyrosine phosphatase activity"/>
    <property type="evidence" value="ECO:0007669"/>
    <property type="project" value="UniProtKB-EC"/>
</dbReference>
<dbReference type="InterPro" id="IPR036873">
    <property type="entry name" value="Rhodanese-like_dom_sf"/>
</dbReference>
<evidence type="ECO:0000256" key="4">
    <source>
        <dbReference type="ARBA" id="ARBA00022801"/>
    </source>
</evidence>
<dbReference type="Proteomes" id="UP000054408">
    <property type="component" value="Unassembled WGS sequence"/>
</dbReference>
<comment type="similarity">
    <text evidence="1">Belongs to the MPI phosphatase family.</text>
</comment>
<evidence type="ECO:0000256" key="7">
    <source>
        <dbReference type="SAM" id="MobiDB-lite"/>
    </source>
</evidence>
<keyword evidence="3" id="KW-0132">Cell division</keyword>
<feature type="domain" description="Rhodanese" evidence="8">
    <location>
        <begin position="375"/>
        <end position="482"/>
    </location>
</feature>